<name>A0A1B2EKT3_9HYPH</name>
<dbReference type="KEGG" id="moc:BB934_22190"/>
<accession>A0A1B2EKT3</accession>
<feature type="transmembrane region" description="Helical" evidence="1">
    <location>
        <begin position="854"/>
        <end position="872"/>
    </location>
</feature>
<evidence type="ECO:0000256" key="1">
    <source>
        <dbReference type="SAM" id="Phobius"/>
    </source>
</evidence>
<dbReference type="SUPFAM" id="SSF82714">
    <property type="entry name" value="Multidrug efflux transporter AcrB TolC docking domain, DN and DC subdomains"/>
    <property type="match status" value="2"/>
</dbReference>
<keyword evidence="1" id="KW-0472">Membrane</keyword>
<organism evidence="2">
    <name type="scientific">Microvirga ossetica</name>
    <dbReference type="NCBI Taxonomy" id="1882682"/>
    <lineage>
        <taxon>Bacteria</taxon>
        <taxon>Pseudomonadati</taxon>
        <taxon>Pseudomonadota</taxon>
        <taxon>Alphaproteobacteria</taxon>
        <taxon>Hyphomicrobiales</taxon>
        <taxon>Methylobacteriaceae</taxon>
        <taxon>Microvirga</taxon>
    </lineage>
</organism>
<dbReference type="PANTHER" id="PTHR32063:SF21">
    <property type="entry name" value="MULTIDRUG RESISTANCE PROTEIN MDTB"/>
    <property type="match status" value="1"/>
</dbReference>
<dbReference type="PANTHER" id="PTHR32063">
    <property type="match status" value="1"/>
</dbReference>
<dbReference type="PRINTS" id="PR00702">
    <property type="entry name" value="ACRIFLAVINRP"/>
</dbReference>
<dbReference type="Gene3D" id="3.30.70.1320">
    <property type="entry name" value="Multidrug efflux transporter AcrB pore domain like"/>
    <property type="match status" value="1"/>
</dbReference>
<dbReference type="EMBL" id="CP016616">
    <property type="protein sequence ID" value="ANY80604.1"/>
    <property type="molecule type" value="Genomic_DNA"/>
</dbReference>
<dbReference type="GO" id="GO:0005886">
    <property type="term" value="C:plasma membrane"/>
    <property type="evidence" value="ECO:0007669"/>
    <property type="project" value="TreeGrafter"/>
</dbReference>
<feature type="transmembrane region" description="Helical" evidence="1">
    <location>
        <begin position="360"/>
        <end position="381"/>
    </location>
</feature>
<reference evidence="2" key="1">
    <citation type="submission" date="2016-07" db="EMBL/GenBank/DDBJ databases">
        <title>Microvirga ossetica sp. nov. a new species of rhizobia isolated from root nodules of the legume species Vicia alpestris Steven originated from North Ossetia region in the Caucasus.</title>
        <authorList>
            <person name="Safronova V.I."/>
            <person name="Kuznetsova I.G."/>
            <person name="Sazanova A.L."/>
            <person name="Belimov A."/>
            <person name="Andronov E."/>
            <person name="Osledkin Y.S."/>
            <person name="Onishchuk O.P."/>
            <person name="Kurchak O.N."/>
            <person name="Shaposhnikov A.I."/>
            <person name="Willems A."/>
            <person name="Tikhonovich I.A."/>
        </authorList>
    </citation>
    <scope>NUCLEOTIDE SEQUENCE [LARGE SCALE GENOMIC DNA]</scope>
    <source>
        <strain evidence="2">V5/3M</strain>
    </source>
</reference>
<dbReference type="Gene3D" id="3.30.2090.10">
    <property type="entry name" value="Multidrug efflux transporter AcrB TolC docking domain, DN and DC subdomains"/>
    <property type="match status" value="2"/>
</dbReference>
<feature type="transmembrane region" description="Helical" evidence="1">
    <location>
        <begin position="984"/>
        <end position="1008"/>
    </location>
</feature>
<gene>
    <name evidence="2" type="ORF">BB934_22190</name>
</gene>
<dbReference type="SUPFAM" id="SSF82693">
    <property type="entry name" value="Multidrug efflux transporter AcrB pore domain, PN1, PN2, PC1 and PC2 subdomains"/>
    <property type="match status" value="3"/>
</dbReference>
<dbReference type="Gene3D" id="3.30.70.1440">
    <property type="entry name" value="Multidrug efflux transporter AcrB pore domain"/>
    <property type="match status" value="1"/>
</dbReference>
<keyword evidence="1" id="KW-0812">Transmembrane</keyword>
<dbReference type="InterPro" id="IPR027463">
    <property type="entry name" value="AcrB_DN_DC_subdom"/>
</dbReference>
<feature type="transmembrane region" description="Helical" evidence="1">
    <location>
        <begin position="954"/>
        <end position="972"/>
    </location>
</feature>
<feature type="transmembrane region" description="Helical" evidence="1">
    <location>
        <begin position="527"/>
        <end position="546"/>
    </location>
</feature>
<protein>
    <submittedName>
        <fullName evidence="2">Acriflavine resistance protein B</fullName>
    </submittedName>
</protein>
<dbReference type="GO" id="GO:0042910">
    <property type="term" value="F:xenobiotic transmembrane transporter activity"/>
    <property type="evidence" value="ECO:0007669"/>
    <property type="project" value="TreeGrafter"/>
</dbReference>
<dbReference type="AlphaFoldDB" id="A0A1B2EKT3"/>
<evidence type="ECO:0000313" key="2">
    <source>
        <dbReference type="EMBL" id="ANY80604.1"/>
    </source>
</evidence>
<proteinExistence type="predicted"/>
<keyword evidence="1" id="KW-1133">Transmembrane helix</keyword>
<feature type="transmembrane region" description="Helical" evidence="1">
    <location>
        <begin position="431"/>
        <end position="451"/>
    </location>
</feature>
<dbReference type="OrthoDB" id="9807350at2"/>
<sequence length="1033" mass="110349">MNVSAPFIRRPVATLLLTAALTLAGLVAYRHLPVAALPRIDIPTISVATSLPGASPETMANTVSTPLIKEFSTIPSVREINATNVQGASSITLEFALERDIDMAATDVQAAIARAQPQMPKEMTALPVYRKLNPADAPVVLIVLRSDTFPLWQLDAFARTVISPRLSAIAGVAQVTLSGSQKYAVRIQLDPLTLAARGIGVDEVERAVRAANAQTPIGALTRLDQKLIIEVSTQLGDAQAWRDLIIANPKGRPLRLGDVAKVIDSVEDNQRASSHNGSPALVLAVQRQPDANTIEVLDRVRVVLPQIQEELGHNVSLTTMNDRSLSIRTAIEDVTFTLVLTVVLVCAVLYVGIGRLATTLIPSVTIPVSIVATFAAMHALGLSLDNITLLALTLSVGLVVDDAIVVTDNIVRHIEAGTPPHAAAPKGAKEVAFTVISMTVSLIAAFIPLLLMDGVVGHILSPFAITVSVSLAISALVSLSLAPMLAARLPGVRHREAGRHNMADRAMSGLTKCYGICLDLSLRLRPLMLILFLASLVASGWLFRIIPKGFLPQEDIGQITISTRARQDISFPAMVELQHQVGQALRTSPHVAEVVSEIGATGTTGLNEGRLFVELKAKAERSPLAQVLTDLRRDLDRLPGIESLVTTAQNARMGSQSGRSAYQLTVQAQTLAELQNWSARLAHRMSQDSTFIDVRADGQQTALQATIRVDRDKARQLGVSSEQLRSILHTGFATRQVAAIYGGADNYQVLIEFDPLFAQTADPLNLVTVRSASGVLVPLSSFATIERTVSSRSISQLGQRPAMTISFDTSAGTSLGEAVDRINALKLEEGFPATVTAGFTGTARVFQDMVHNQPLLLAAAILTIYIVLGMLYESFIHPITILAGLPAAAIGAVAALHLQQMELSIMGLIGVLLLLGIVKKNGIMMVDHAIVRQREGLSPSAAIREACLIRFRPIMLTTAVALAGAVPIAIGYGASSELRQPLGIAVIGGLIVSQLLTLFVTPVLYLYLEKLSGIGSRLFWIGKQHSAQHESDI</sequence>
<feature type="transmembrane region" description="Helical" evidence="1">
    <location>
        <begin position="903"/>
        <end position="918"/>
    </location>
</feature>
<dbReference type="SUPFAM" id="SSF82866">
    <property type="entry name" value="Multidrug efflux transporter AcrB transmembrane domain"/>
    <property type="match status" value="2"/>
</dbReference>
<dbReference type="Pfam" id="PF00873">
    <property type="entry name" value="ACR_tran"/>
    <property type="match status" value="1"/>
</dbReference>
<feature type="transmembrane region" description="Helical" evidence="1">
    <location>
        <begin position="334"/>
        <end position="353"/>
    </location>
</feature>
<feature type="transmembrane region" description="Helical" evidence="1">
    <location>
        <begin position="463"/>
        <end position="486"/>
    </location>
</feature>
<dbReference type="Gene3D" id="1.20.1640.10">
    <property type="entry name" value="Multidrug efflux transporter AcrB transmembrane domain"/>
    <property type="match status" value="2"/>
</dbReference>
<dbReference type="InterPro" id="IPR001036">
    <property type="entry name" value="Acrflvin-R"/>
</dbReference>
<dbReference type="Gene3D" id="3.30.70.1430">
    <property type="entry name" value="Multidrug efflux transporter AcrB pore domain"/>
    <property type="match status" value="2"/>
</dbReference>